<keyword evidence="1" id="KW-1133">Transmembrane helix</keyword>
<reference evidence="2 3" key="1">
    <citation type="submission" date="2017-04" db="EMBL/GenBank/DDBJ databases">
        <authorList>
            <person name="Afonso C.L."/>
            <person name="Miller P.J."/>
            <person name="Scott M.A."/>
            <person name="Spackman E."/>
            <person name="Goraichik I."/>
            <person name="Dimitrov K.M."/>
            <person name="Suarez D.L."/>
            <person name="Swayne D.E."/>
        </authorList>
    </citation>
    <scope>NUCLEOTIDE SEQUENCE [LARGE SCALE GENOMIC DNA]</scope>
    <source>
        <strain evidence="2 3">DSM 12816</strain>
    </source>
</reference>
<evidence type="ECO:0000313" key="2">
    <source>
        <dbReference type="EMBL" id="SMC84492.1"/>
    </source>
</evidence>
<protein>
    <submittedName>
        <fullName evidence="2">Uncharacterized protein</fullName>
    </submittedName>
</protein>
<feature type="transmembrane region" description="Helical" evidence="1">
    <location>
        <begin position="29"/>
        <end position="47"/>
    </location>
</feature>
<keyword evidence="1" id="KW-0812">Transmembrane</keyword>
<dbReference type="AlphaFoldDB" id="A0A1W2CHZ2"/>
<name>A0A1W2CHZ2_9FIRM</name>
<feature type="transmembrane region" description="Helical" evidence="1">
    <location>
        <begin position="6"/>
        <end position="22"/>
    </location>
</feature>
<sequence length="123" mass="13771">MVLFIVFGAAMLAGILILNLMMDTERIRLYELLVRAVCGVGMVVGLNRDFSSALRAGGEPDYVLFLLLTGLLIFPQFLASDYIQYRKKPDDIKMAQHTVRMAVAWVATTLGMIAVTIWFHLAF</sequence>
<dbReference type="RefSeq" id="WP_084235446.1">
    <property type="nucleotide sequence ID" value="NZ_FWXW01000010.1"/>
</dbReference>
<evidence type="ECO:0000313" key="3">
    <source>
        <dbReference type="Proteomes" id="UP000192790"/>
    </source>
</evidence>
<feature type="transmembrane region" description="Helical" evidence="1">
    <location>
        <begin position="101"/>
        <end position="121"/>
    </location>
</feature>
<evidence type="ECO:0000256" key="1">
    <source>
        <dbReference type="SAM" id="Phobius"/>
    </source>
</evidence>
<keyword evidence="1" id="KW-0472">Membrane</keyword>
<dbReference type="Proteomes" id="UP000192790">
    <property type="component" value="Unassembled WGS sequence"/>
</dbReference>
<gene>
    <name evidence="2" type="ORF">SAMN02745168_0017</name>
</gene>
<proteinExistence type="predicted"/>
<feature type="transmembrane region" description="Helical" evidence="1">
    <location>
        <begin position="62"/>
        <end position="80"/>
    </location>
</feature>
<dbReference type="EMBL" id="FWXW01000010">
    <property type="protein sequence ID" value="SMC84492.1"/>
    <property type="molecule type" value="Genomic_DNA"/>
</dbReference>
<organism evidence="2 3">
    <name type="scientific">Papillibacter cinnamivorans DSM 12816</name>
    <dbReference type="NCBI Taxonomy" id="1122930"/>
    <lineage>
        <taxon>Bacteria</taxon>
        <taxon>Bacillati</taxon>
        <taxon>Bacillota</taxon>
        <taxon>Clostridia</taxon>
        <taxon>Eubacteriales</taxon>
        <taxon>Oscillospiraceae</taxon>
        <taxon>Papillibacter</taxon>
    </lineage>
</organism>
<keyword evidence="3" id="KW-1185">Reference proteome</keyword>
<accession>A0A1W2CHZ2</accession>